<keyword evidence="3" id="KW-0520">NAD</keyword>
<evidence type="ECO:0000313" key="8">
    <source>
        <dbReference type="Proteomes" id="UP000000851"/>
    </source>
</evidence>
<dbReference type="eggNOG" id="COG0111">
    <property type="taxonomic scope" value="Bacteria"/>
</dbReference>
<dbReference type="GO" id="GO:0051287">
    <property type="term" value="F:NAD binding"/>
    <property type="evidence" value="ECO:0007669"/>
    <property type="project" value="InterPro"/>
</dbReference>
<dbReference type="CDD" id="cd12167">
    <property type="entry name" value="2-Hacid_dh_8"/>
    <property type="match status" value="1"/>
</dbReference>
<dbReference type="AlphaFoldDB" id="C7PZE2"/>
<dbReference type="InterPro" id="IPR050223">
    <property type="entry name" value="D-isomer_2-hydroxyacid_DH"/>
</dbReference>
<dbReference type="InterPro" id="IPR006140">
    <property type="entry name" value="D-isomer_DH_NAD-bd"/>
</dbReference>
<dbReference type="InterPro" id="IPR006139">
    <property type="entry name" value="D-isomer_2_OHA_DH_cat_dom"/>
</dbReference>
<dbReference type="Pfam" id="PF02826">
    <property type="entry name" value="2-Hacid_dh_C"/>
    <property type="match status" value="1"/>
</dbReference>
<sequence>MALEPPRRPAALAMRPTVAAALFTGQNRSRLMDLVDVDPDLVLEDLHSADARSALADAEVLITGWGCPPIDEPALLAAPRLRAVVHTAGSVKDIVTEACWRRGIQVASAASANAVPVAEYTVAAILFANKQVLNARDDYARLRDQDTDWHARLAVAGNYRRRVGIVGASRIGRRVIALLRGFDLEILLTDPYLHPDEADRLGARLTGLPELFAACDTISIHAPLLPQTAGMITRALLAAMPDGATLINTARGDLIDQHALEEELLSGRLSAVLDVTTPETLPASSPLYTLPNVLLTPHIAGSMGNELQRMAHFALDELECWTKGEPFNDPVYRAALERTA</sequence>
<evidence type="ECO:0000256" key="3">
    <source>
        <dbReference type="ARBA" id="ARBA00023027"/>
    </source>
</evidence>
<evidence type="ECO:0000256" key="2">
    <source>
        <dbReference type="ARBA" id="ARBA00023002"/>
    </source>
</evidence>
<dbReference type="RefSeq" id="WP_012786892.1">
    <property type="nucleotide sequence ID" value="NC_013131.1"/>
</dbReference>
<dbReference type="InterPro" id="IPR036291">
    <property type="entry name" value="NAD(P)-bd_dom_sf"/>
</dbReference>
<feature type="domain" description="D-isomer specific 2-hydroxyacid dehydrogenase catalytic" evidence="5">
    <location>
        <begin position="45"/>
        <end position="331"/>
    </location>
</feature>
<name>C7PZE2_CATAD</name>
<evidence type="ECO:0000259" key="5">
    <source>
        <dbReference type="Pfam" id="PF00389"/>
    </source>
</evidence>
<dbReference type="SUPFAM" id="SSF52283">
    <property type="entry name" value="Formate/glycerate dehydrogenase catalytic domain-like"/>
    <property type="match status" value="1"/>
</dbReference>
<keyword evidence="2 4" id="KW-0560">Oxidoreductase</keyword>
<gene>
    <name evidence="7" type="ordered locus">Caci_2683</name>
</gene>
<dbReference type="HOGENOM" id="CLU_019796_1_3_11"/>
<dbReference type="GO" id="GO:0016618">
    <property type="term" value="F:hydroxypyruvate reductase [NAD(P)H] activity"/>
    <property type="evidence" value="ECO:0007669"/>
    <property type="project" value="TreeGrafter"/>
</dbReference>
<feature type="domain" description="D-isomer specific 2-hydroxyacid dehydrogenase NAD-binding" evidence="6">
    <location>
        <begin position="145"/>
        <end position="300"/>
    </location>
</feature>
<dbReference type="GO" id="GO:0030267">
    <property type="term" value="F:glyoxylate reductase (NADPH) activity"/>
    <property type="evidence" value="ECO:0007669"/>
    <property type="project" value="TreeGrafter"/>
</dbReference>
<dbReference type="STRING" id="479433.Caci_2683"/>
<protein>
    <submittedName>
        <fullName evidence="7">D-isomer specific 2-hydroxyacid dehydrogenase NAD-binding</fullName>
    </submittedName>
</protein>
<dbReference type="PANTHER" id="PTHR10996">
    <property type="entry name" value="2-HYDROXYACID DEHYDROGENASE-RELATED"/>
    <property type="match status" value="1"/>
</dbReference>
<evidence type="ECO:0000259" key="6">
    <source>
        <dbReference type="Pfam" id="PF02826"/>
    </source>
</evidence>
<dbReference type="PANTHER" id="PTHR10996:SF178">
    <property type="entry name" value="2-HYDROXYACID DEHYDROGENASE YGL185C-RELATED"/>
    <property type="match status" value="1"/>
</dbReference>
<keyword evidence="8" id="KW-1185">Reference proteome</keyword>
<accession>C7PZE2</accession>
<evidence type="ECO:0000256" key="1">
    <source>
        <dbReference type="ARBA" id="ARBA00005854"/>
    </source>
</evidence>
<comment type="similarity">
    <text evidence="1 4">Belongs to the D-isomer specific 2-hydroxyacid dehydrogenase family.</text>
</comment>
<reference evidence="7 8" key="1">
    <citation type="journal article" date="2009" name="Stand. Genomic Sci.">
        <title>Complete genome sequence of Catenulispora acidiphila type strain (ID 139908).</title>
        <authorList>
            <person name="Copeland A."/>
            <person name="Lapidus A."/>
            <person name="Glavina Del Rio T."/>
            <person name="Nolan M."/>
            <person name="Lucas S."/>
            <person name="Chen F."/>
            <person name="Tice H."/>
            <person name="Cheng J.F."/>
            <person name="Bruce D."/>
            <person name="Goodwin L."/>
            <person name="Pitluck S."/>
            <person name="Mikhailova N."/>
            <person name="Pati A."/>
            <person name="Ivanova N."/>
            <person name="Mavromatis K."/>
            <person name="Chen A."/>
            <person name="Palaniappan K."/>
            <person name="Chain P."/>
            <person name="Land M."/>
            <person name="Hauser L."/>
            <person name="Chang Y.J."/>
            <person name="Jeffries C.D."/>
            <person name="Chertkov O."/>
            <person name="Brettin T."/>
            <person name="Detter J.C."/>
            <person name="Han C."/>
            <person name="Ali Z."/>
            <person name="Tindall B.J."/>
            <person name="Goker M."/>
            <person name="Bristow J."/>
            <person name="Eisen J.A."/>
            <person name="Markowitz V."/>
            <person name="Hugenholtz P."/>
            <person name="Kyrpides N.C."/>
            <person name="Klenk H.P."/>
        </authorList>
    </citation>
    <scope>NUCLEOTIDE SEQUENCE [LARGE SCALE GENOMIC DNA]</scope>
    <source>
        <strain evidence="8">DSM 44928 / JCM 14897 / NBRC 102108 / NRRL B-24433 / ID139908</strain>
    </source>
</reference>
<proteinExistence type="inferred from homology"/>
<dbReference type="KEGG" id="cai:Caci_2683"/>
<evidence type="ECO:0000256" key="4">
    <source>
        <dbReference type="RuleBase" id="RU003719"/>
    </source>
</evidence>
<evidence type="ECO:0000313" key="7">
    <source>
        <dbReference type="EMBL" id="ACU71599.1"/>
    </source>
</evidence>
<dbReference type="OrthoDB" id="4324715at2"/>
<dbReference type="Pfam" id="PF00389">
    <property type="entry name" value="2-Hacid_dh"/>
    <property type="match status" value="1"/>
</dbReference>
<dbReference type="Proteomes" id="UP000000851">
    <property type="component" value="Chromosome"/>
</dbReference>
<dbReference type="Gene3D" id="3.40.50.720">
    <property type="entry name" value="NAD(P)-binding Rossmann-like Domain"/>
    <property type="match status" value="2"/>
</dbReference>
<dbReference type="EMBL" id="CP001700">
    <property type="protein sequence ID" value="ACU71599.1"/>
    <property type="molecule type" value="Genomic_DNA"/>
</dbReference>
<dbReference type="SUPFAM" id="SSF51735">
    <property type="entry name" value="NAD(P)-binding Rossmann-fold domains"/>
    <property type="match status" value="1"/>
</dbReference>
<organism evidence="7 8">
    <name type="scientific">Catenulispora acidiphila (strain DSM 44928 / JCM 14897 / NBRC 102108 / NRRL B-24433 / ID139908)</name>
    <dbReference type="NCBI Taxonomy" id="479433"/>
    <lineage>
        <taxon>Bacteria</taxon>
        <taxon>Bacillati</taxon>
        <taxon>Actinomycetota</taxon>
        <taxon>Actinomycetes</taxon>
        <taxon>Catenulisporales</taxon>
        <taxon>Catenulisporaceae</taxon>
        <taxon>Catenulispora</taxon>
    </lineage>
</organism>
<dbReference type="InParanoid" id="C7PZE2"/>
<dbReference type="GO" id="GO:0005829">
    <property type="term" value="C:cytosol"/>
    <property type="evidence" value="ECO:0007669"/>
    <property type="project" value="TreeGrafter"/>
</dbReference>